<dbReference type="EMBL" id="CADEPI010000283">
    <property type="protein sequence ID" value="CAB3382766.1"/>
    <property type="molecule type" value="Genomic_DNA"/>
</dbReference>
<dbReference type="OrthoDB" id="10249775at2759"/>
<feature type="domain" description="Rab-GAP TBC" evidence="1">
    <location>
        <begin position="200"/>
        <end position="421"/>
    </location>
</feature>
<dbReference type="Proteomes" id="UP000494165">
    <property type="component" value="Unassembled WGS sequence"/>
</dbReference>
<comment type="caution">
    <text evidence="2">The sequence shown here is derived from an EMBL/GenBank/DDBJ whole genome shotgun (WGS) entry which is preliminary data.</text>
</comment>
<organism evidence="2 3">
    <name type="scientific">Cloeon dipterum</name>
    <dbReference type="NCBI Taxonomy" id="197152"/>
    <lineage>
        <taxon>Eukaryota</taxon>
        <taxon>Metazoa</taxon>
        <taxon>Ecdysozoa</taxon>
        <taxon>Arthropoda</taxon>
        <taxon>Hexapoda</taxon>
        <taxon>Insecta</taxon>
        <taxon>Pterygota</taxon>
        <taxon>Palaeoptera</taxon>
        <taxon>Ephemeroptera</taxon>
        <taxon>Pisciforma</taxon>
        <taxon>Baetidae</taxon>
        <taxon>Cloeon</taxon>
    </lineage>
</organism>
<evidence type="ECO:0000313" key="2">
    <source>
        <dbReference type="EMBL" id="CAB3382766.1"/>
    </source>
</evidence>
<proteinExistence type="predicted"/>
<protein>
    <recommendedName>
        <fullName evidence="1">Rab-GAP TBC domain-containing protein</fullName>
    </recommendedName>
</protein>
<evidence type="ECO:0000313" key="3">
    <source>
        <dbReference type="Proteomes" id="UP000494165"/>
    </source>
</evidence>
<dbReference type="PANTHER" id="PTHR16110">
    <property type="entry name" value="TBC1 DOMAIN FAMILY MEMBER 19"/>
    <property type="match status" value="1"/>
</dbReference>
<gene>
    <name evidence="2" type="ORF">CLODIP_2_CD12538</name>
</gene>
<evidence type="ECO:0000259" key="1">
    <source>
        <dbReference type="PROSITE" id="PS50086"/>
    </source>
</evidence>
<dbReference type="Gene3D" id="1.10.472.80">
    <property type="entry name" value="Ypt/Rab-GAP domain of gyp1p, domain 3"/>
    <property type="match status" value="1"/>
</dbReference>
<reference evidence="2 3" key="1">
    <citation type="submission" date="2020-04" db="EMBL/GenBank/DDBJ databases">
        <authorList>
            <person name="Alioto T."/>
            <person name="Alioto T."/>
            <person name="Gomez Garrido J."/>
        </authorList>
    </citation>
    <scope>NUCLEOTIDE SEQUENCE [LARGE SCALE GENOMIC DNA]</scope>
</reference>
<sequence length="475" mass="54520">MRQTGLEVELRNTVFHWLRAHPGPQGRSSSAAVIGSKEPILFLKKAQAQWEKRIQKSLTSMCTELNQVLSKCRAGSDKDEMTEKWTELSTYDIDLSQYRPVYAPKDFLDVLLWIRSPNHRSLDGEGSWDFSQIPLKVKTLSELKSLFQEIARGEPLLGVNPNMPAQNNLYQNLEAERIALGEKVIAGNHAPVAQEFLKRGCPKCLRGKIWAQVLGSQVKEEHVQHFEELKLFVLQYDMIVDKLLIKDVQLTASNDDQYFVFEDVLYQIMLCFSRDTEVLKIFNNSSSTPVTGLLKGKNPSFENSIVFPPSGVIPFHGFSMYATPFCYMYDEPINLYFTFRAFYMRYCFRLHEVSSHEQGILSLCLLFERMLQRHEPTLWTHFKQINIQPVKVVFKWLMRGFSGHLPPDQLLDLWDVVLGYDSLEIFPILAVAILSFRKENILDVDTLQNIEAVLADLSSLSVVALLQLSLMKDSI</sequence>
<dbReference type="InterPro" id="IPR042507">
    <property type="entry name" value="TBC1D19"/>
</dbReference>
<dbReference type="PROSITE" id="PS50086">
    <property type="entry name" value="TBC_RABGAP"/>
    <property type="match status" value="1"/>
</dbReference>
<dbReference type="InterPro" id="IPR000195">
    <property type="entry name" value="Rab-GAP-TBC_dom"/>
</dbReference>
<dbReference type="InterPro" id="IPR035969">
    <property type="entry name" value="Rab-GAP_TBC_sf"/>
</dbReference>
<name>A0A8S1DR49_9INSE</name>
<accession>A0A8S1DR49</accession>
<dbReference type="Pfam" id="PF00566">
    <property type="entry name" value="RabGAP-TBC"/>
    <property type="match status" value="1"/>
</dbReference>
<dbReference type="SUPFAM" id="SSF47923">
    <property type="entry name" value="Ypt/Rab-GAP domain of gyp1p"/>
    <property type="match status" value="1"/>
</dbReference>
<dbReference type="PANTHER" id="PTHR16110:SF1">
    <property type="entry name" value="TBC1 DOMAIN FAMILY MEMBER 19"/>
    <property type="match status" value="1"/>
</dbReference>
<keyword evidence="3" id="KW-1185">Reference proteome</keyword>
<dbReference type="SMART" id="SM00164">
    <property type="entry name" value="TBC"/>
    <property type="match status" value="1"/>
</dbReference>
<dbReference type="AlphaFoldDB" id="A0A8S1DR49"/>